<feature type="region of interest" description="Disordered" evidence="1">
    <location>
        <begin position="1"/>
        <end position="23"/>
    </location>
</feature>
<dbReference type="EMBL" id="LT629749">
    <property type="protein sequence ID" value="SDT10297.1"/>
    <property type="molecule type" value="Genomic_DNA"/>
</dbReference>
<gene>
    <name evidence="2" type="ORF">SAMN04488543_3039</name>
</gene>
<organism evidence="2 3">
    <name type="scientific">Friedmanniella luteola</name>
    <dbReference type="NCBI Taxonomy" id="546871"/>
    <lineage>
        <taxon>Bacteria</taxon>
        <taxon>Bacillati</taxon>
        <taxon>Actinomycetota</taxon>
        <taxon>Actinomycetes</taxon>
        <taxon>Propionibacteriales</taxon>
        <taxon>Nocardioidaceae</taxon>
        <taxon>Friedmanniella</taxon>
    </lineage>
</organism>
<reference evidence="2 3" key="1">
    <citation type="submission" date="2016-10" db="EMBL/GenBank/DDBJ databases">
        <authorList>
            <person name="de Groot N.N."/>
        </authorList>
    </citation>
    <scope>NUCLEOTIDE SEQUENCE [LARGE SCALE GENOMIC DNA]</scope>
    <source>
        <strain evidence="2 3">DSM 21741</strain>
    </source>
</reference>
<evidence type="ECO:0000256" key="1">
    <source>
        <dbReference type="SAM" id="MobiDB-lite"/>
    </source>
</evidence>
<dbReference type="Proteomes" id="UP000199092">
    <property type="component" value="Chromosome I"/>
</dbReference>
<sequence length="66" mass="7145">MHSSVEDRSVNTSRVPGVTRNSGWRSVSETIVEARAVRDPRHQPTFVGSGRPRSRVVTAGWDAGAA</sequence>
<feature type="compositionally biased region" description="Polar residues" evidence="1">
    <location>
        <begin position="10"/>
        <end position="23"/>
    </location>
</feature>
<evidence type="ECO:0000313" key="2">
    <source>
        <dbReference type="EMBL" id="SDT10297.1"/>
    </source>
</evidence>
<name>A0A1H1XM35_9ACTN</name>
<accession>A0A1H1XM35</accession>
<proteinExistence type="predicted"/>
<protein>
    <submittedName>
        <fullName evidence="2">Uncharacterized protein</fullName>
    </submittedName>
</protein>
<evidence type="ECO:0000313" key="3">
    <source>
        <dbReference type="Proteomes" id="UP000199092"/>
    </source>
</evidence>
<keyword evidence="3" id="KW-1185">Reference proteome</keyword>
<dbReference type="AlphaFoldDB" id="A0A1H1XM35"/>